<name>A0A5J4P8P1_9ZZZZ</name>
<accession>A0A5J4P8P1</accession>
<proteinExistence type="predicted"/>
<sequence length="41" mass="4950">MIETDTYISQIINDRLDAYYYNSIFVEFYSKLYKINCVELG</sequence>
<gene>
    <name evidence="1" type="ORF">EZS27_043383</name>
</gene>
<dbReference type="AlphaFoldDB" id="A0A5J4P8P1"/>
<protein>
    <submittedName>
        <fullName evidence="1">Uncharacterized protein</fullName>
    </submittedName>
</protein>
<reference evidence="1" key="1">
    <citation type="submission" date="2019-03" db="EMBL/GenBank/DDBJ databases">
        <title>Single cell metagenomics reveals metabolic interactions within the superorganism composed of flagellate Streblomastix strix and complex community of Bacteroidetes bacteria on its surface.</title>
        <authorList>
            <person name="Treitli S.C."/>
            <person name="Kolisko M."/>
            <person name="Husnik F."/>
            <person name="Keeling P."/>
            <person name="Hampl V."/>
        </authorList>
    </citation>
    <scope>NUCLEOTIDE SEQUENCE</scope>
    <source>
        <strain evidence="1">STM</strain>
    </source>
</reference>
<feature type="non-terminal residue" evidence="1">
    <location>
        <position position="41"/>
    </location>
</feature>
<dbReference type="EMBL" id="SNRY01011084">
    <property type="protein sequence ID" value="KAA6304964.1"/>
    <property type="molecule type" value="Genomic_DNA"/>
</dbReference>
<evidence type="ECO:0000313" key="1">
    <source>
        <dbReference type="EMBL" id="KAA6304964.1"/>
    </source>
</evidence>
<organism evidence="1">
    <name type="scientific">termite gut metagenome</name>
    <dbReference type="NCBI Taxonomy" id="433724"/>
    <lineage>
        <taxon>unclassified sequences</taxon>
        <taxon>metagenomes</taxon>
        <taxon>organismal metagenomes</taxon>
    </lineage>
</organism>
<comment type="caution">
    <text evidence="1">The sequence shown here is derived from an EMBL/GenBank/DDBJ whole genome shotgun (WGS) entry which is preliminary data.</text>
</comment>